<comment type="caution">
    <text evidence="1">The sequence shown here is derived from an EMBL/GenBank/DDBJ whole genome shotgun (WGS) entry which is preliminary data.</text>
</comment>
<proteinExistence type="predicted"/>
<dbReference type="EMBL" id="JAIGNU010000003">
    <property type="protein sequence ID" value="MBX7502424.1"/>
    <property type="molecule type" value="Genomic_DNA"/>
</dbReference>
<dbReference type="SUPFAM" id="SSF53041">
    <property type="entry name" value="Resolvase-like"/>
    <property type="match status" value="1"/>
</dbReference>
<evidence type="ECO:0000313" key="2">
    <source>
        <dbReference type="Proteomes" id="UP000782554"/>
    </source>
</evidence>
<dbReference type="RefSeq" id="WP_221603616.1">
    <property type="nucleotide sequence ID" value="NZ_JAIGNU010000003.1"/>
</dbReference>
<organism evidence="1 2">
    <name type="scientific">Qipengyuania mesophila</name>
    <dbReference type="NCBI Taxonomy" id="2867246"/>
    <lineage>
        <taxon>Bacteria</taxon>
        <taxon>Pseudomonadati</taxon>
        <taxon>Pseudomonadota</taxon>
        <taxon>Alphaproteobacteria</taxon>
        <taxon>Sphingomonadales</taxon>
        <taxon>Erythrobacteraceae</taxon>
        <taxon>Qipengyuania</taxon>
    </lineage>
</organism>
<dbReference type="Proteomes" id="UP000782554">
    <property type="component" value="Unassembled WGS sequence"/>
</dbReference>
<evidence type="ECO:0000313" key="1">
    <source>
        <dbReference type="EMBL" id="MBX7502424.1"/>
    </source>
</evidence>
<accession>A0ABS7JXW4</accession>
<dbReference type="InterPro" id="IPR036162">
    <property type="entry name" value="Resolvase-like_N_sf"/>
</dbReference>
<gene>
    <name evidence="1" type="ORF">K3181_13330</name>
</gene>
<reference evidence="1 2" key="1">
    <citation type="submission" date="2021-08" db="EMBL/GenBank/DDBJ databases">
        <title>Comparative Genomics Analysis of the Genus Qipengyuania Reveals Extensive Genetic Diversity and Metabolic Versatility, Including the Description of Fifteen Novel Species.</title>
        <authorList>
            <person name="Liu Y."/>
        </authorList>
    </citation>
    <scope>NUCLEOTIDE SEQUENCE [LARGE SCALE GENOMIC DNA]</scope>
    <source>
        <strain evidence="1 2">YG27</strain>
    </source>
</reference>
<keyword evidence="2" id="KW-1185">Reference proteome</keyword>
<protein>
    <submittedName>
        <fullName evidence="1">Recombinase family protein</fullName>
    </submittedName>
</protein>
<name>A0ABS7JXW4_9SPHN</name>
<sequence>MATFGLDPSYFPKVRGKYVVYFRASLRPHSNLDRERQRQAVEVLLAKGWTRLVGDFEEIEPLTLGARPKLDQAIACCKDHNATLIFGKFGQMRGGRRWLEEVFRHRIKVRAADLPNWTYAEFSRFIIEDKHRCTDAGKKVRAALAIAKSQGVVLGGARPNSWGLEIGPAKSASSRSATARRRDQFTMREIRSIQKEGLSSLTDIALRLNEMGLKAPRGGSWSPAQVLRVIQRSEETRIAQSTVPCTD</sequence>